<dbReference type="GO" id="GO:0016787">
    <property type="term" value="F:hydrolase activity"/>
    <property type="evidence" value="ECO:0007669"/>
    <property type="project" value="UniProtKB-KW"/>
</dbReference>
<evidence type="ECO:0000256" key="6">
    <source>
        <dbReference type="ARBA" id="ARBA00023118"/>
    </source>
</evidence>
<dbReference type="Proteomes" id="UP000054598">
    <property type="component" value="Unassembled WGS sequence"/>
</dbReference>
<dbReference type="Pfam" id="PF01867">
    <property type="entry name" value="Cas_Cas1"/>
    <property type="match status" value="1"/>
</dbReference>
<sequence length="88" mass="10005">MLCEAGPGVERAEGGAVDYVVADLRLFATVSRVFESQQQHRPGRAYVNFLHEMQPGKYSLAYDLQEPFWFLVDLTVITLIENEGNDER</sequence>
<keyword evidence="5" id="KW-0460">Magnesium</keyword>
<dbReference type="InterPro" id="IPR042206">
    <property type="entry name" value="CRISPR-assoc_Cas1_C"/>
</dbReference>
<dbReference type="GO" id="GO:0003677">
    <property type="term" value="F:DNA binding"/>
    <property type="evidence" value="ECO:0007669"/>
    <property type="project" value="UniProtKB-KW"/>
</dbReference>
<dbReference type="Gene3D" id="1.20.120.920">
    <property type="entry name" value="CRISPR-associated endonuclease Cas1, C-terminal domain"/>
    <property type="match status" value="1"/>
</dbReference>
<evidence type="ECO:0000256" key="1">
    <source>
        <dbReference type="ARBA" id="ARBA00022722"/>
    </source>
</evidence>
<dbReference type="GO" id="GO:0051607">
    <property type="term" value="P:defense response to virus"/>
    <property type="evidence" value="ECO:0007669"/>
    <property type="project" value="UniProtKB-KW"/>
</dbReference>
<evidence type="ECO:0000256" key="5">
    <source>
        <dbReference type="ARBA" id="ARBA00022842"/>
    </source>
</evidence>
<dbReference type="PATRIC" id="fig|2198.3.peg.652"/>
<keyword evidence="7" id="KW-0238">DNA-binding</keyword>
<dbReference type="InterPro" id="IPR002729">
    <property type="entry name" value="CRISPR-assoc_Cas1"/>
</dbReference>
<keyword evidence="1" id="KW-0540">Nuclease</keyword>
<dbReference type="GO" id="GO:0043571">
    <property type="term" value="P:maintenance of CRISPR repeat elements"/>
    <property type="evidence" value="ECO:0007669"/>
    <property type="project" value="InterPro"/>
</dbReference>
<accession>A0A101IVI3</accession>
<gene>
    <name evidence="8" type="ORF">XE10_0807</name>
</gene>
<dbReference type="AlphaFoldDB" id="A0A101IVI3"/>
<evidence type="ECO:0000256" key="4">
    <source>
        <dbReference type="ARBA" id="ARBA00022801"/>
    </source>
</evidence>
<protein>
    <submittedName>
        <fullName evidence="8">CRISPR-associated endonuclease Cas1</fullName>
    </submittedName>
</protein>
<evidence type="ECO:0000313" key="8">
    <source>
        <dbReference type="EMBL" id="KUL02126.1"/>
    </source>
</evidence>
<name>A0A101IVI3_9EURY</name>
<proteinExistence type="predicted"/>
<dbReference type="GO" id="GO:0004519">
    <property type="term" value="F:endonuclease activity"/>
    <property type="evidence" value="ECO:0007669"/>
    <property type="project" value="UniProtKB-KW"/>
</dbReference>
<keyword evidence="2" id="KW-0479">Metal-binding</keyword>
<keyword evidence="6" id="KW-0051">Antiviral defense</keyword>
<evidence type="ECO:0000313" key="9">
    <source>
        <dbReference type="Proteomes" id="UP000054598"/>
    </source>
</evidence>
<keyword evidence="3 8" id="KW-0255">Endonuclease</keyword>
<evidence type="ECO:0000256" key="2">
    <source>
        <dbReference type="ARBA" id="ARBA00022723"/>
    </source>
</evidence>
<dbReference type="GO" id="GO:0046872">
    <property type="term" value="F:metal ion binding"/>
    <property type="evidence" value="ECO:0007669"/>
    <property type="project" value="UniProtKB-KW"/>
</dbReference>
<keyword evidence="4" id="KW-0378">Hydrolase</keyword>
<evidence type="ECO:0000256" key="7">
    <source>
        <dbReference type="ARBA" id="ARBA00023125"/>
    </source>
</evidence>
<evidence type="ECO:0000256" key="3">
    <source>
        <dbReference type="ARBA" id="ARBA00022759"/>
    </source>
</evidence>
<dbReference type="EMBL" id="LGHE01000072">
    <property type="protein sequence ID" value="KUL02126.1"/>
    <property type="molecule type" value="Genomic_DNA"/>
</dbReference>
<organism evidence="8 9">
    <name type="scientific">Methanoculleus marisnigri</name>
    <dbReference type="NCBI Taxonomy" id="2198"/>
    <lineage>
        <taxon>Archaea</taxon>
        <taxon>Methanobacteriati</taxon>
        <taxon>Methanobacteriota</taxon>
        <taxon>Stenosarchaea group</taxon>
        <taxon>Methanomicrobia</taxon>
        <taxon>Methanomicrobiales</taxon>
        <taxon>Methanomicrobiaceae</taxon>
        <taxon>Methanoculleus</taxon>
    </lineage>
</organism>
<comment type="caution">
    <text evidence="8">The sequence shown here is derived from an EMBL/GenBank/DDBJ whole genome shotgun (WGS) entry which is preliminary data.</text>
</comment>
<reference evidence="9" key="1">
    <citation type="journal article" date="2015" name="MBio">
        <title>Genome-Resolved Metagenomic Analysis Reveals Roles for Candidate Phyla and Other Microbial Community Members in Biogeochemical Transformations in Oil Reservoirs.</title>
        <authorList>
            <person name="Hu P."/>
            <person name="Tom L."/>
            <person name="Singh A."/>
            <person name="Thomas B.C."/>
            <person name="Baker B.J."/>
            <person name="Piceno Y.M."/>
            <person name="Andersen G.L."/>
            <person name="Banfield J.F."/>
        </authorList>
    </citation>
    <scope>NUCLEOTIDE SEQUENCE [LARGE SCALE GENOMIC DNA]</scope>
</reference>